<evidence type="ECO:0000313" key="4">
    <source>
        <dbReference type="Proteomes" id="UP000324298"/>
    </source>
</evidence>
<keyword evidence="4" id="KW-1185">Reference proteome</keyword>
<reference evidence="3 4" key="1">
    <citation type="submission" date="2019-04" db="EMBL/GenBank/DDBJ databases">
        <title>Geobacter ruber sp. nov., ferric-reducing bacteria isolated from paddy soil.</title>
        <authorList>
            <person name="Xu Z."/>
            <person name="Masuda Y."/>
            <person name="Itoh H."/>
            <person name="Senoo K."/>
        </authorList>
    </citation>
    <scope>NUCLEOTIDE SEQUENCE [LARGE SCALE GENOMIC DNA]</scope>
    <source>
        <strain evidence="3 4">Red88</strain>
    </source>
</reference>
<dbReference type="OrthoDB" id="5398565at2"/>
<comment type="caution">
    <text evidence="3">The sequence shown here is derived from an EMBL/GenBank/DDBJ whole genome shotgun (WGS) entry which is preliminary data.</text>
</comment>
<dbReference type="InterPro" id="IPR001646">
    <property type="entry name" value="5peptide_repeat"/>
</dbReference>
<proteinExistence type="predicted"/>
<dbReference type="SUPFAM" id="SSF141571">
    <property type="entry name" value="Pentapeptide repeat-like"/>
    <property type="match status" value="1"/>
</dbReference>
<dbReference type="PANTHER" id="PTHR47200">
    <property type="entry name" value="THYLAKOID LUMENAL 15 KDA PROTEIN 1, CHLOROPLASTIC"/>
    <property type="match status" value="1"/>
</dbReference>
<name>A0A5A9XK82_9BACT</name>
<feature type="chain" id="PRO_5022708468" evidence="2">
    <location>
        <begin position="30"/>
        <end position="206"/>
    </location>
</feature>
<feature type="signal peptide" evidence="2">
    <location>
        <begin position="1"/>
        <end position="29"/>
    </location>
</feature>
<keyword evidence="2" id="KW-0732">Signal</keyword>
<dbReference type="EMBL" id="SRSD01000003">
    <property type="protein sequence ID" value="KAA0893476.1"/>
    <property type="molecule type" value="Genomic_DNA"/>
</dbReference>
<gene>
    <name evidence="3" type="ORF">ET418_06625</name>
</gene>
<sequence>MTIFRMFGAVAVFFMAVSLADISSSSVWAAEGASGGNDPAIPASADQVSPAPQKSLGAVVPKKMKKKKSSARGKTLRKAPLAIVETAPGKRLSIGEVMALLKTGRDLSGKNLSGMNLTGVNLSKCNLKGVDLSNANLERADLGESDLERANLAGANLRMASLKLSGLTGSNLENAILDGAIWQDGRICGKGSHGMCREAVSPFASK</sequence>
<dbReference type="AlphaFoldDB" id="A0A5A9XK82"/>
<accession>A0A5A9XK82</accession>
<organism evidence="3 4">
    <name type="scientific">Oryzomonas rubra</name>
    <dbReference type="NCBI Taxonomy" id="2509454"/>
    <lineage>
        <taxon>Bacteria</taxon>
        <taxon>Pseudomonadati</taxon>
        <taxon>Thermodesulfobacteriota</taxon>
        <taxon>Desulfuromonadia</taxon>
        <taxon>Geobacterales</taxon>
        <taxon>Geobacteraceae</taxon>
        <taxon>Oryzomonas</taxon>
    </lineage>
</organism>
<evidence type="ECO:0000256" key="1">
    <source>
        <dbReference type="SAM" id="MobiDB-lite"/>
    </source>
</evidence>
<dbReference type="Proteomes" id="UP000324298">
    <property type="component" value="Unassembled WGS sequence"/>
</dbReference>
<dbReference type="PANTHER" id="PTHR47200:SF2">
    <property type="entry name" value="THYLAKOID LUMENAL 15 KDA PROTEIN 1, CHLOROPLASTIC"/>
    <property type="match status" value="1"/>
</dbReference>
<dbReference type="Gene3D" id="2.160.20.80">
    <property type="entry name" value="E3 ubiquitin-protein ligase SopA"/>
    <property type="match status" value="1"/>
</dbReference>
<evidence type="ECO:0000313" key="3">
    <source>
        <dbReference type="EMBL" id="KAA0893476.1"/>
    </source>
</evidence>
<dbReference type="InterPro" id="IPR044213">
    <property type="entry name" value="At2g44920-like"/>
</dbReference>
<dbReference type="Pfam" id="PF00805">
    <property type="entry name" value="Pentapeptide"/>
    <property type="match status" value="1"/>
</dbReference>
<feature type="region of interest" description="Disordered" evidence="1">
    <location>
        <begin position="39"/>
        <end position="72"/>
    </location>
</feature>
<protein>
    <submittedName>
        <fullName evidence="3">Pentapeptide repeat-containing protein</fullName>
    </submittedName>
</protein>
<feature type="compositionally biased region" description="Basic residues" evidence="1">
    <location>
        <begin position="62"/>
        <end position="72"/>
    </location>
</feature>
<evidence type="ECO:0000256" key="2">
    <source>
        <dbReference type="SAM" id="SignalP"/>
    </source>
</evidence>